<evidence type="ECO:0000313" key="4">
    <source>
        <dbReference type="EMBL" id="ABG84620.1"/>
    </source>
</evidence>
<dbReference type="InterPro" id="IPR000771">
    <property type="entry name" value="FBA_II"/>
</dbReference>
<dbReference type="AlphaFoldDB" id="A0A0H2YU97"/>
<dbReference type="PANTHER" id="PTHR30304:SF0">
    <property type="entry name" value="D-TAGATOSE-1,6-BISPHOSPHATE ALDOLASE SUBUNIT GATY-RELATED"/>
    <property type="match status" value="1"/>
</dbReference>
<dbReference type="InterPro" id="IPR050246">
    <property type="entry name" value="Class_II_FBP_aldolase"/>
</dbReference>
<dbReference type="GO" id="GO:0008270">
    <property type="term" value="F:zinc ion binding"/>
    <property type="evidence" value="ECO:0007669"/>
    <property type="project" value="InterPro"/>
</dbReference>
<dbReference type="GO" id="GO:0005975">
    <property type="term" value="P:carbohydrate metabolic process"/>
    <property type="evidence" value="ECO:0007669"/>
    <property type="project" value="InterPro"/>
</dbReference>
<feature type="binding site" evidence="2">
    <location>
        <begin position="228"/>
        <end position="231"/>
    </location>
    <ligand>
        <name>dihydroxyacetone phosphate</name>
        <dbReference type="ChEBI" id="CHEBI:57642"/>
    </ligand>
</feature>
<dbReference type="PIRSF" id="PIRSF001359">
    <property type="entry name" value="F_bP_aldolase_II"/>
    <property type="match status" value="1"/>
</dbReference>
<evidence type="ECO:0000313" key="5">
    <source>
        <dbReference type="Proteomes" id="UP000001823"/>
    </source>
</evidence>
<keyword evidence="5" id="KW-1185">Reference proteome</keyword>
<dbReference type="RefSeq" id="WP_011590051.1">
    <property type="nucleotide sequence ID" value="NC_008261.1"/>
</dbReference>
<reference evidence="4 5" key="1">
    <citation type="journal article" date="2006" name="Genome Res.">
        <title>Skewed genomic variability in strains of the toxigenic bacterial pathogen, Clostridium perfringens.</title>
        <authorList>
            <person name="Myers G.S."/>
            <person name="Rasko D.A."/>
            <person name="Cheung J.K."/>
            <person name="Ravel J."/>
            <person name="Seshadri R."/>
            <person name="Deboy R.T."/>
            <person name="Ren Q."/>
            <person name="Varga J."/>
            <person name="Awad M.M."/>
            <person name="Brinkac L.M."/>
            <person name="Daugherty S.C."/>
            <person name="Haft D.H."/>
            <person name="Dodson R.J."/>
            <person name="Madupu R."/>
            <person name="Nelson W.C."/>
            <person name="Rosovitz M.J."/>
            <person name="Sullivan S.A."/>
            <person name="Khouri H."/>
            <person name="Dimitrov G.I."/>
            <person name="Watkins K.L."/>
            <person name="Mulligan S."/>
            <person name="Benton J."/>
            <person name="Radune D."/>
            <person name="Fisher D.J."/>
            <person name="Atkins H.S."/>
            <person name="Hiscox T."/>
            <person name="Jost B.H."/>
            <person name="Billington S.J."/>
            <person name="Songer J.G."/>
            <person name="McClane B.A."/>
            <person name="Titball R.W."/>
            <person name="Rood J.I."/>
            <person name="Melville S.B."/>
            <person name="Paulsen I.T."/>
        </authorList>
    </citation>
    <scope>NUCLEOTIDE SEQUENCE [LARGE SCALE GENOMIC DNA]</scope>
    <source>
        <strain evidence="5">ATCC 13124 / DSM 756 / JCM 1290 / NCIMB 6125 / NCTC 8237 / S 107 / Type A</strain>
    </source>
</reference>
<dbReference type="GO" id="GO:0016832">
    <property type="term" value="F:aldehyde-lyase activity"/>
    <property type="evidence" value="ECO:0007669"/>
    <property type="project" value="InterPro"/>
</dbReference>
<evidence type="ECO:0000256" key="3">
    <source>
        <dbReference type="PIRSR" id="PIRSR001359-3"/>
    </source>
</evidence>
<dbReference type="PANTHER" id="PTHR30304">
    <property type="entry name" value="D-TAGATOSE-1,6-BISPHOSPHATE ALDOLASE"/>
    <property type="match status" value="1"/>
</dbReference>
<feature type="binding site" evidence="3">
    <location>
        <position position="104"/>
    </location>
    <ligand>
        <name>Zn(2+)</name>
        <dbReference type="ChEBI" id="CHEBI:29105"/>
        <label>2</label>
    </ligand>
</feature>
<organism evidence="4 5">
    <name type="scientific">Clostridium perfringens (strain ATCC 13124 / DSM 756 / JCM 1290 / NCIMB 6125 / NCTC 8237 / Type A)</name>
    <dbReference type="NCBI Taxonomy" id="195103"/>
    <lineage>
        <taxon>Bacteria</taxon>
        <taxon>Bacillati</taxon>
        <taxon>Bacillota</taxon>
        <taxon>Clostridia</taxon>
        <taxon>Eubacteriales</taxon>
        <taxon>Clostridiaceae</taxon>
        <taxon>Clostridium</taxon>
    </lineage>
</organism>
<gene>
    <name evidence="4" type="ordered locus">CPF_0081</name>
</gene>
<feature type="binding site" evidence="3">
    <location>
        <position position="206"/>
    </location>
    <ligand>
        <name>Zn(2+)</name>
        <dbReference type="ChEBI" id="CHEBI:29105"/>
        <label>1</label>
        <note>catalytic</note>
    </ligand>
</feature>
<keyword evidence="3" id="KW-0479">Metal-binding</keyword>
<dbReference type="GeneID" id="93000608"/>
<feature type="binding site" evidence="3">
    <location>
        <position position="83"/>
    </location>
    <ligand>
        <name>Zn(2+)</name>
        <dbReference type="ChEBI" id="CHEBI:29105"/>
        <label>1</label>
        <note>catalytic</note>
    </ligand>
</feature>
<dbReference type="eggNOG" id="COG0191">
    <property type="taxonomic scope" value="Bacteria"/>
</dbReference>
<dbReference type="KEGG" id="cpf:CPF_0081"/>
<feature type="active site" description="Proton donor" evidence="1">
    <location>
        <position position="82"/>
    </location>
</feature>
<feature type="binding site" evidence="2">
    <location>
        <begin position="207"/>
        <end position="209"/>
    </location>
    <ligand>
        <name>dihydroxyacetone phosphate</name>
        <dbReference type="ChEBI" id="CHEBI:57642"/>
    </ligand>
</feature>
<dbReference type="Proteomes" id="UP000001823">
    <property type="component" value="Chromosome"/>
</dbReference>
<feature type="binding site" evidence="2">
    <location>
        <position position="179"/>
    </location>
    <ligand>
        <name>dihydroxyacetone phosphate</name>
        <dbReference type="ChEBI" id="CHEBI:57642"/>
    </ligand>
</feature>
<dbReference type="Pfam" id="PF01116">
    <property type="entry name" value="F_bP_aldolase"/>
    <property type="match status" value="1"/>
</dbReference>
<protein>
    <submittedName>
        <fullName evidence="4">Fructose-bisphosphate aldolase, class II</fullName>
    </submittedName>
</protein>
<dbReference type="InterPro" id="IPR013785">
    <property type="entry name" value="Aldolase_TIM"/>
</dbReference>
<dbReference type="PaxDb" id="195103-CPF_0081"/>
<name>A0A0H2YU97_CLOP1</name>
<evidence type="ECO:0000256" key="2">
    <source>
        <dbReference type="PIRSR" id="PIRSR001359-2"/>
    </source>
</evidence>
<evidence type="ECO:0000256" key="1">
    <source>
        <dbReference type="PIRSR" id="PIRSR001359-1"/>
    </source>
</evidence>
<dbReference type="PROSITE" id="PS00806">
    <property type="entry name" value="ALDOLASE_CLASS_II_2"/>
    <property type="match status" value="1"/>
</dbReference>
<dbReference type="NCBIfam" id="TIGR00167">
    <property type="entry name" value="cbbA"/>
    <property type="match status" value="1"/>
</dbReference>
<dbReference type="CDD" id="cd00947">
    <property type="entry name" value="TBP_aldolase_IIB"/>
    <property type="match status" value="1"/>
</dbReference>
<dbReference type="Gene3D" id="3.20.20.70">
    <property type="entry name" value="Aldolase class I"/>
    <property type="match status" value="1"/>
</dbReference>
<dbReference type="NCBIfam" id="NF005288">
    <property type="entry name" value="PRK06806.1"/>
    <property type="match status" value="1"/>
</dbReference>
<comment type="cofactor">
    <cofactor evidence="3">
        <name>Zn(2+)</name>
        <dbReference type="ChEBI" id="CHEBI:29105"/>
    </cofactor>
    <text evidence="3">Binds 2 Zn(2+) ions per subunit. One is catalytic and the other provides a structural contribution.</text>
</comment>
<feature type="binding site" evidence="3">
    <location>
        <position position="134"/>
    </location>
    <ligand>
        <name>Zn(2+)</name>
        <dbReference type="ChEBI" id="CHEBI:29105"/>
        <label>2</label>
    </ligand>
</feature>
<feature type="binding site" evidence="3">
    <location>
        <position position="178"/>
    </location>
    <ligand>
        <name>Zn(2+)</name>
        <dbReference type="ChEBI" id="CHEBI:29105"/>
        <label>1</label>
        <note>catalytic</note>
    </ligand>
</feature>
<dbReference type="EMBL" id="CP000246">
    <property type="protein sequence ID" value="ABG84620.1"/>
    <property type="molecule type" value="Genomic_DNA"/>
</dbReference>
<sequence>MALVKMTELLDAAREENYAVGSFSIANMEMVKGALKAAEEMHSPMILQIAEVRLTNSPLELIGPLMVSAAKNAKVPVAVHFDHGLTLENIEKALKIGFTSVMIDGSHLSFDENVKITKRVKELADKYGAAIEAEIGQVGGSEDGSEDIKMKVTNVEDAKRFVQETKVDALAVAIGNAHGVYKGTPKLRFDVLENLRENIETPLVLHGGSGITPEDFKECKNKGIRKINIATATFNSVEESVRKLYVDNEKKDYFTLQATEVQGAYENVKKHMDIFESVNKA</sequence>
<keyword evidence="3" id="KW-0862">Zinc</keyword>
<proteinExistence type="predicted"/>
<dbReference type="HOGENOM" id="CLU_040088_1_0_9"/>
<accession>A0A0H2YU97</accession>
<dbReference type="SUPFAM" id="SSF51569">
    <property type="entry name" value="Aldolase"/>
    <property type="match status" value="1"/>
</dbReference>
<dbReference type="STRING" id="195103.CPF_0081"/>